<dbReference type="InterPro" id="IPR006441">
    <property type="entry name" value="Phage_P2_GpN"/>
</dbReference>
<proteinExistence type="predicted"/>
<dbReference type="EMBL" id="JARUHG010000001">
    <property type="protein sequence ID" value="MDR0182397.1"/>
    <property type="molecule type" value="Genomic_DNA"/>
</dbReference>
<dbReference type="RefSeq" id="WP_309261540.1">
    <property type="nucleotide sequence ID" value="NZ_JARUHG010000001.1"/>
</dbReference>
<protein>
    <submittedName>
        <fullName evidence="1">Phage major capsid protein, P2 family</fullName>
    </submittedName>
</protein>
<dbReference type="NCBIfam" id="TIGR01551">
    <property type="entry name" value="major_capsid_P2"/>
    <property type="match status" value="1"/>
</dbReference>
<keyword evidence="2" id="KW-1185">Reference proteome</keyword>
<gene>
    <name evidence="1" type="ORF">P8609_05340</name>
</gene>
<dbReference type="Pfam" id="PF05125">
    <property type="entry name" value="Phage_cap_P2"/>
    <property type="match status" value="1"/>
</dbReference>
<reference evidence="1 2" key="1">
    <citation type="submission" date="2023-04" db="EMBL/GenBank/DDBJ databases">
        <title>Lysobacter sp. strain UC isolated from soil sample.</title>
        <authorList>
            <person name="Choksket S."/>
            <person name="Harshvardhan F."/>
            <person name="Rana R."/>
            <person name="Patil P.B."/>
            <person name="Korpole S."/>
        </authorList>
    </citation>
    <scope>NUCLEOTIDE SEQUENCE [LARGE SCALE GENOMIC DNA]</scope>
    <source>
        <strain evidence="1 2">UC</strain>
    </source>
</reference>
<name>A0ABU1CB55_9GAMM</name>
<accession>A0ABU1CB55</accession>
<comment type="caution">
    <text evidence="1">The sequence shown here is derived from an EMBL/GenBank/DDBJ whole genome shotgun (WGS) entry which is preliminary data.</text>
</comment>
<sequence length="340" mass="37790">MRNDTRLHYNAYTAQIAALNGIPDATVKFAVEPTIQQKLEDKIQESSDFLTRINVIGVHELKGERLGLSVGSPIASTTDTNAKDRATKDPSALDAQQYECTQTNSDTHITYAKLDAWAKFPDFQTRVRDAILRQQARDRIIIGFNGKSRAATSNPTTNPLLQDVNKGWLQHYREKAPQRVLNKGATVGVIKVGNAAGCDYRNLDALVFDAVNHLIEPWFQEDTELVAMCGRNLLADKYFPLVNNNDAPSEKLAADLIISQKRLGNLPAVRVPFLPAGTILVTRYDNLSIYYQEGSRRRAITDNPKRDRIENWESSNDAYVVEDFGAGCLIENVQVAGAAL</sequence>
<organism evidence="1 2">
    <name type="scientific">Lysobacter arvi</name>
    <dbReference type="NCBI Taxonomy" id="3038776"/>
    <lineage>
        <taxon>Bacteria</taxon>
        <taxon>Pseudomonadati</taxon>
        <taxon>Pseudomonadota</taxon>
        <taxon>Gammaproteobacteria</taxon>
        <taxon>Lysobacterales</taxon>
        <taxon>Lysobacteraceae</taxon>
        <taxon>Lysobacter</taxon>
    </lineage>
</organism>
<evidence type="ECO:0000313" key="1">
    <source>
        <dbReference type="EMBL" id="MDR0182397.1"/>
    </source>
</evidence>
<evidence type="ECO:0000313" key="2">
    <source>
        <dbReference type="Proteomes" id="UP001233535"/>
    </source>
</evidence>
<dbReference type="Proteomes" id="UP001233535">
    <property type="component" value="Unassembled WGS sequence"/>
</dbReference>